<evidence type="ECO:0000313" key="3">
    <source>
        <dbReference type="Proteomes" id="UP001409291"/>
    </source>
</evidence>
<gene>
    <name evidence="2" type="ORF">ABE541_13705</name>
</gene>
<dbReference type="InterPro" id="IPR005151">
    <property type="entry name" value="Tail-specific_protease"/>
</dbReference>
<dbReference type="PANTHER" id="PTHR32060">
    <property type="entry name" value="TAIL-SPECIFIC PROTEASE"/>
    <property type="match status" value="1"/>
</dbReference>
<sequence>MKLLGHAAPIGICLLLLLSACRDHGNKTITQDERLSPDIGTKKELILDSIFLYAQQLYRWQESLPSYTDFTPRKKFGSISPEQTAYERELFAISQYSLAHNGKPYEWSPIEGKPKYSYLERSRNTKKSNGHVANTKHQYKYATHLSYWTSGNKQIAYLYIASFPELAIIRTELNRLFTELSNKQVTHLILDLRHNGGGYVETAEYLANLIVPTKLDGKIMFSEQFHPNVQNGKATLLSKQPYLDANGNPVQYKGRSATMADVDYSEKANTHYFAKKGVFNTLQHLSFIVSGRTASASELLISSFKPYFPVRLIGQKTFGKPVGFFSLKIDAFDIYLASFLIRNATGWSDYFDGMSVDISLATPKTDLHIGNPKEPWLASTLQDIVSITDSKLEKGVDNIKDNPPFVFWPETIGENLLFKTNFQLKN</sequence>
<dbReference type="Proteomes" id="UP001409291">
    <property type="component" value="Unassembled WGS sequence"/>
</dbReference>
<protein>
    <submittedName>
        <fullName evidence="2">S41 family peptidase</fullName>
    </submittedName>
</protein>
<dbReference type="EMBL" id="JBDJNQ010000006">
    <property type="protein sequence ID" value="MEN5378315.1"/>
    <property type="molecule type" value="Genomic_DNA"/>
</dbReference>
<dbReference type="RefSeq" id="WP_346581513.1">
    <property type="nucleotide sequence ID" value="NZ_JBDJNQ010000006.1"/>
</dbReference>
<keyword evidence="3" id="KW-1185">Reference proteome</keyword>
<accession>A0ABV0BU43</accession>
<dbReference type="PANTHER" id="PTHR32060:SF30">
    <property type="entry name" value="CARBOXY-TERMINAL PROCESSING PROTEASE CTPA"/>
    <property type="match status" value="1"/>
</dbReference>
<evidence type="ECO:0000259" key="1">
    <source>
        <dbReference type="Pfam" id="PF03572"/>
    </source>
</evidence>
<dbReference type="InterPro" id="IPR029045">
    <property type="entry name" value="ClpP/crotonase-like_dom_sf"/>
</dbReference>
<dbReference type="Pfam" id="PF03572">
    <property type="entry name" value="Peptidase_S41"/>
    <property type="match status" value="1"/>
</dbReference>
<evidence type="ECO:0000313" key="2">
    <source>
        <dbReference type="EMBL" id="MEN5378315.1"/>
    </source>
</evidence>
<proteinExistence type="predicted"/>
<dbReference type="Gene3D" id="3.90.226.10">
    <property type="entry name" value="2-enoyl-CoA Hydratase, Chain A, domain 1"/>
    <property type="match status" value="1"/>
</dbReference>
<feature type="domain" description="Tail specific protease" evidence="1">
    <location>
        <begin position="155"/>
        <end position="322"/>
    </location>
</feature>
<organism evidence="2 3">
    <name type="scientific">Sphingobacterium kitahiroshimense</name>
    <dbReference type="NCBI Taxonomy" id="470446"/>
    <lineage>
        <taxon>Bacteria</taxon>
        <taxon>Pseudomonadati</taxon>
        <taxon>Bacteroidota</taxon>
        <taxon>Sphingobacteriia</taxon>
        <taxon>Sphingobacteriales</taxon>
        <taxon>Sphingobacteriaceae</taxon>
        <taxon>Sphingobacterium</taxon>
    </lineage>
</organism>
<dbReference type="SUPFAM" id="SSF52096">
    <property type="entry name" value="ClpP/crotonase"/>
    <property type="match status" value="1"/>
</dbReference>
<reference evidence="2 3" key="1">
    <citation type="submission" date="2024-04" db="EMBL/GenBank/DDBJ databases">
        <title>WGS of bacteria from Torrens River.</title>
        <authorList>
            <person name="Wyrsch E.R."/>
            <person name="Drigo B."/>
        </authorList>
    </citation>
    <scope>NUCLEOTIDE SEQUENCE [LARGE SCALE GENOMIC DNA]</scope>
    <source>
        <strain evidence="2 3">TWI391</strain>
    </source>
</reference>
<name>A0ABV0BU43_9SPHI</name>
<comment type="caution">
    <text evidence="2">The sequence shown here is derived from an EMBL/GenBank/DDBJ whole genome shotgun (WGS) entry which is preliminary data.</text>
</comment>
<dbReference type="PROSITE" id="PS51257">
    <property type="entry name" value="PROKAR_LIPOPROTEIN"/>
    <property type="match status" value="1"/>
</dbReference>